<comment type="caution">
    <text evidence="1">The sequence shown here is derived from an EMBL/GenBank/DDBJ whole genome shotgun (WGS) entry which is preliminary data.</text>
</comment>
<organism evidence="1 2">
    <name type="scientific">Candidatus Iainarchaeum sp</name>
    <dbReference type="NCBI Taxonomy" id="3101447"/>
    <lineage>
        <taxon>Archaea</taxon>
        <taxon>Candidatus Iainarchaeota</taxon>
        <taxon>Candidatus Iainarchaeia</taxon>
        <taxon>Candidatus Iainarchaeales</taxon>
        <taxon>Candidatus Iainarchaeaceae</taxon>
        <taxon>Candidatus Iainarchaeum</taxon>
    </lineage>
</organism>
<dbReference type="InterPro" id="IPR018247">
    <property type="entry name" value="EF_Hand_1_Ca_BS"/>
</dbReference>
<dbReference type="AlphaFoldDB" id="A0A7J4KX13"/>
<evidence type="ECO:0000313" key="2">
    <source>
        <dbReference type="Proteomes" id="UP000527315"/>
    </source>
</evidence>
<dbReference type="PROSITE" id="PS00018">
    <property type="entry name" value="EF_HAND_1"/>
    <property type="match status" value="1"/>
</dbReference>
<proteinExistence type="predicted"/>
<evidence type="ECO:0000313" key="1">
    <source>
        <dbReference type="EMBL" id="HIH32975.1"/>
    </source>
</evidence>
<dbReference type="Proteomes" id="UP000527315">
    <property type="component" value="Unassembled WGS sequence"/>
</dbReference>
<dbReference type="EMBL" id="DUFJ01000049">
    <property type="protein sequence ID" value="HIH32975.1"/>
    <property type="molecule type" value="Genomic_DNA"/>
</dbReference>
<evidence type="ECO:0008006" key="3">
    <source>
        <dbReference type="Google" id="ProtNLM"/>
    </source>
</evidence>
<accession>A0A7J4KX13</accession>
<sequence length="1050" mass="112688">MKKEIIVLIALLAFSSFAIADTLNIEQANITAATMLTQECYVFIDNETTMYITDSQFKFGDIVSCNIAEENARTTLSKPIKALAKLPVNHVAFTQGYPLLAIGADNNFYALSLSGQFALLGAAETGINVPASKIDAIEYDYLSAQRGTANLWIILATELPAAGAGSGSTPPTGSNATGSIYTDTASPAESSLPPAKFDMNLITTFSGASADVGDRFDFLITDINGNLVLGKKGTGAAGNYFRYERSAPTLSRTGTLRQVLKPWSSQQYEGGHLGQIVFQNSAVISNVSSEYREYITPVVPSRIVPTFFIKANIRNNGNTTWTTGASTPLDYYDDFRYRVHAIQTPSGKLLWDPVVTGSNLPGTIAPGESINNKQLTILLDQNATFINSSGQRIPTWLNEGPGNYTVYFGMVQESIAWFDDEKHVQITVPSVPTTPPVPIPQIISESGTYTVKGGDGIEVPEVSSRTVLIERMAFANIPGSTEHPAQVVFITSYRNFTYLQEGQDANFLIGGGAEAGSYVNVKVNSININNFDSTLSRASIEVNVVIPERQVITASGSYTVHQMDRIEVPEVSSETVTLSNLYFANPPGSTEHPPEAVFISSARDFTYLQADQNANVLEGSGASAGSYVNVKVNSIRIVPQNPEFSTAEIEVNVVLADTVNFCYTNNTHPVSACATSGETMSACRSSYLAEQNNVTLEDIKRCTDLAKTAPACQQLEGQLRTITNQGTLTVDTNYYSSIFDINGDGDIDAQDVLQVIGGALQASECQQRISQVEQALPRCGNVTIASCETSAENYSVCATGYFAGTVNADAYFRCQDVLVAKAAPCTQLEGFLRVVVQNGNSELAQGVYPTAVFNAFNANADNKISSADMLAVINKDLNWAQCSERMQTLLNYPGLIKYRSSLPPLVSVERYCGANNTYPVSQCGSNAETFYVCIDAYTKQLNGIVLQDANVCLNNAKSAITAAPASAPCIVLEGIIRVVTANGTREYTASQLNADVFADLEANADGKISGQDAIAVMNAVSATAGNAANRTSLESGCSARVGRWFANFAW</sequence>
<reference evidence="2" key="1">
    <citation type="journal article" date="2020" name="bioRxiv">
        <title>A rank-normalized archaeal taxonomy based on genome phylogeny resolves widespread incomplete and uneven classifications.</title>
        <authorList>
            <person name="Rinke C."/>
            <person name="Chuvochina M."/>
            <person name="Mussig A.J."/>
            <person name="Chaumeil P.-A."/>
            <person name="Waite D.W."/>
            <person name="Whitman W.B."/>
            <person name="Parks D.H."/>
            <person name="Hugenholtz P."/>
        </authorList>
    </citation>
    <scope>NUCLEOTIDE SEQUENCE [LARGE SCALE GENOMIC DNA]</scope>
</reference>
<gene>
    <name evidence="1" type="ORF">HA227_01855</name>
</gene>
<name>A0A7J4KX13_9ARCH</name>
<protein>
    <recommendedName>
        <fullName evidence="3">EF-hand domain-containing protein</fullName>
    </recommendedName>
</protein>